<dbReference type="Proteomes" id="UP000428260">
    <property type="component" value="Chromosome"/>
</dbReference>
<evidence type="ECO:0000259" key="2">
    <source>
        <dbReference type="Pfam" id="PF10988"/>
    </source>
</evidence>
<feature type="signal peptide" evidence="1">
    <location>
        <begin position="1"/>
        <end position="21"/>
    </location>
</feature>
<reference evidence="3 4" key="1">
    <citation type="submission" date="2019-11" db="EMBL/GenBank/DDBJ databases">
        <authorList>
            <person name="Zheng R.K."/>
            <person name="Sun C.M."/>
        </authorList>
    </citation>
    <scope>NUCLEOTIDE SEQUENCE [LARGE SCALE GENOMIC DNA]</scope>
    <source>
        <strain evidence="3 4">WC007</strain>
    </source>
</reference>
<dbReference type="AlphaFoldDB" id="A0A6I6JT23"/>
<evidence type="ECO:0000313" key="4">
    <source>
        <dbReference type="Proteomes" id="UP000428260"/>
    </source>
</evidence>
<keyword evidence="1" id="KW-0732">Signal</keyword>
<dbReference type="KEGG" id="mcos:GM418_06320"/>
<accession>A0A6I6JT23</accession>
<feature type="chain" id="PRO_5026319993" description="Putative auto-transporter adhesin head GIN domain-containing protein" evidence="1">
    <location>
        <begin position="22"/>
        <end position="239"/>
    </location>
</feature>
<dbReference type="Pfam" id="PF10988">
    <property type="entry name" value="DUF2807"/>
    <property type="match status" value="1"/>
</dbReference>
<dbReference type="EMBL" id="CP046401">
    <property type="protein sequence ID" value="QGY43287.1"/>
    <property type="molecule type" value="Genomic_DNA"/>
</dbReference>
<sequence length="239" mass="25753">MKTIKLLFFCSVIILFGATSCIDDFTISGNGIPATEGRITLDFNKVQSEGEFDVHITNGDEFEVVVNAESNILPYIETNVSRNKLRIYIRGLHNVKNRLPMEVYITTPYIEGITQSGSGVITTDYFITNDMKVAISGSGRIETAMDALNLDAVISGSGNLDLSGSSNFGDFLVSGSGKINANDLSLRNCEATISGSGNMWVNVDNYLKASISGSGSVFYYGNPSIEKHISGSGNVIPYN</sequence>
<name>A0A6I6JT23_9BACT</name>
<keyword evidence="4" id="KW-1185">Reference proteome</keyword>
<dbReference type="PROSITE" id="PS51257">
    <property type="entry name" value="PROKAR_LIPOPROTEIN"/>
    <property type="match status" value="1"/>
</dbReference>
<proteinExistence type="predicted"/>
<evidence type="ECO:0000313" key="3">
    <source>
        <dbReference type="EMBL" id="QGY43287.1"/>
    </source>
</evidence>
<dbReference type="PANTHER" id="PTHR39200">
    <property type="entry name" value="HYPOTHETICAL EXPORTED PROTEIN"/>
    <property type="match status" value="1"/>
</dbReference>
<dbReference type="InterPro" id="IPR021255">
    <property type="entry name" value="DUF2807"/>
</dbReference>
<protein>
    <recommendedName>
        <fullName evidence="2">Putative auto-transporter adhesin head GIN domain-containing protein</fullName>
    </recommendedName>
</protein>
<dbReference type="Gene3D" id="2.160.20.120">
    <property type="match status" value="1"/>
</dbReference>
<gene>
    <name evidence="3" type="ORF">GM418_06320</name>
</gene>
<dbReference type="RefSeq" id="WP_158864267.1">
    <property type="nucleotide sequence ID" value="NZ_CP046401.1"/>
</dbReference>
<dbReference type="PANTHER" id="PTHR39200:SF1">
    <property type="entry name" value="AUTO-TRANSPORTER ADHESIN HEAD GIN DOMAIN-CONTAINING PROTEIN-RELATED"/>
    <property type="match status" value="1"/>
</dbReference>
<organism evidence="3 4">
    <name type="scientific">Maribellus comscasis</name>
    <dbReference type="NCBI Taxonomy" id="2681766"/>
    <lineage>
        <taxon>Bacteria</taxon>
        <taxon>Pseudomonadati</taxon>
        <taxon>Bacteroidota</taxon>
        <taxon>Bacteroidia</taxon>
        <taxon>Marinilabiliales</taxon>
        <taxon>Prolixibacteraceae</taxon>
        <taxon>Maribellus</taxon>
    </lineage>
</organism>
<evidence type="ECO:0000256" key="1">
    <source>
        <dbReference type="SAM" id="SignalP"/>
    </source>
</evidence>
<feature type="domain" description="Putative auto-transporter adhesin head GIN" evidence="2">
    <location>
        <begin position="42"/>
        <end position="223"/>
    </location>
</feature>